<dbReference type="CDD" id="cd06093">
    <property type="entry name" value="PX_domain"/>
    <property type="match status" value="1"/>
</dbReference>
<proteinExistence type="predicted"/>
<dbReference type="Gene3D" id="3.30.1520.10">
    <property type="entry name" value="Phox-like domain"/>
    <property type="match status" value="1"/>
</dbReference>
<gene>
    <name evidence="1" type="ORF">Poli38472_014811</name>
</gene>
<dbReference type="AlphaFoldDB" id="A0A8K1FIJ7"/>
<dbReference type="InterPro" id="IPR036871">
    <property type="entry name" value="PX_dom_sf"/>
</dbReference>
<name>A0A8K1FIJ7_PYTOL</name>
<evidence type="ECO:0000313" key="1">
    <source>
        <dbReference type="EMBL" id="TMW63901.1"/>
    </source>
</evidence>
<dbReference type="GO" id="GO:0035091">
    <property type="term" value="F:phosphatidylinositol binding"/>
    <property type="evidence" value="ECO:0007669"/>
    <property type="project" value="InterPro"/>
</dbReference>
<protein>
    <recommendedName>
        <fullName evidence="3">PX domain-containing protein</fullName>
    </recommendedName>
</protein>
<reference evidence="1" key="1">
    <citation type="submission" date="2019-03" db="EMBL/GenBank/DDBJ databases">
        <title>Long read genome sequence of the mycoparasitic Pythium oligandrum ATCC 38472 isolated from sugarbeet rhizosphere.</title>
        <authorList>
            <person name="Gaulin E."/>
        </authorList>
    </citation>
    <scope>NUCLEOTIDE SEQUENCE</scope>
    <source>
        <strain evidence="1">ATCC 38472_TT</strain>
    </source>
</reference>
<dbReference type="OrthoDB" id="151762at2759"/>
<evidence type="ECO:0000313" key="2">
    <source>
        <dbReference type="Proteomes" id="UP000794436"/>
    </source>
</evidence>
<evidence type="ECO:0008006" key="3">
    <source>
        <dbReference type="Google" id="ProtNLM"/>
    </source>
</evidence>
<comment type="caution">
    <text evidence="1">The sequence shown here is derived from an EMBL/GenBank/DDBJ whole genome shotgun (WGS) entry which is preliminary data.</text>
</comment>
<keyword evidence="2" id="KW-1185">Reference proteome</keyword>
<accession>A0A8K1FIJ7</accession>
<dbReference type="EMBL" id="SPLM01000044">
    <property type="protein sequence ID" value="TMW63901.1"/>
    <property type="molecule type" value="Genomic_DNA"/>
</dbReference>
<dbReference type="SUPFAM" id="SSF64268">
    <property type="entry name" value="PX domain"/>
    <property type="match status" value="1"/>
</dbReference>
<sequence>MTIPTTMFHDAPVSPLSVRVLRFFPEEKQSVTSLKKTRFVYEIETCHQATGDIFRAERRFRDFKQLRDGLLAECRNCKHCRVFVEHLKNSRLPSRSLLVMDANKYGHTRMLELTTFLTELVELVTRHGRLCGQNGPDVDKSVGLFLGVSSLSEAEDAVAAVEALIGARKSRRDRLDFRPASMADFRFSASSMEPADEDMEKYRLRGFSDAGVQRY</sequence>
<dbReference type="Proteomes" id="UP000794436">
    <property type="component" value="Unassembled WGS sequence"/>
</dbReference>
<organism evidence="1 2">
    <name type="scientific">Pythium oligandrum</name>
    <name type="common">Mycoparasitic fungus</name>
    <dbReference type="NCBI Taxonomy" id="41045"/>
    <lineage>
        <taxon>Eukaryota</taxon>
        <taxon>Sar</taxon>
        <taxon>Stramenopiles</taxon>
        <taxon>Oomycota</taxon>
        <taxon>Peronosporomycetes</taxon>
        <taxon>Pythiales</taxon>
        <taxon>Pythiaceae</taxon>
        <taxon>Pythium</taxon>
    </lineage>
</organism>